<feature type="region of interest" description="Disordered" evidence="1">
    <location>
        <begin position="607"/>
        <end position="676"/>
    </location>
</feature>
<dbReference type="EMBL" id="CAWUFR010000285">
    <property type="protein sequence ID" value="CAK6975143.1"/>
    <property type="molecule type" value="Genomic_DNA"/>
</dbReference>
<dbReference type="CDD" id="cd11657">
    <property type="entry name" value="TIN2_N"/>
    <property type="match status" value="1"/>
</dbReference>
<evidence type="ECO:0000256" key="1">
    <source>
        <dbReference type="SAM" id="MobiDB-lite"/>
    </source>
</evidence>
<feature type="region of interest" description="Disordered" evidence="1">
    <location>
        <begin position="460"/>
        <end position="542"/>
    </location>
</feature>
<feature type="region of interest" description="Disordered" evidence="1">
    <location>
        <begin position="385"/>
        <end position="423"/>
    </location>
</feature>
<accession>A0AAV1PTV3</accession>
<feature type="region of interest" description="Disordered" evidence="1">
    <location>
        <begin position="720"/>
        <end position="747"/>
    </location>
</feature>
<feature type="compositionally biased region" description="Basic and acidic residues" evidence="1">
    <location>
        <begin position="393"/>
        <end position="412"/>
    </location>
</feature>
<protein>
    <submittedName>
        <fullName evidence="3">Uncharacterized protein LOC122985706</fullName>
    </submittedName>
</protein>
<name>A0AAV1PTV3_SCOSC</name>
<reference evidence="3 4" key="1">
    <citation type="submission" date="2024-01" db="EMBL/GenBank/DDBJ databases">
        <authorList>
            <person name="Alioto T."/>
            <person name="Alioto T."/>
            <person name="Gomez Garrido J."/>
        </authorList>
    </citation>
    <scope>NUCLEOTIDE SEQUENCE [LARGE SCALE GENOMIC DNA]</scope>
</reference>
<feature type="compositionally biased region" description="Low complexity" evidence="1">
    <location>
        <begin position="460"/>
        <end position="482"/>
    </location>
</feature>
<feature type="compositionally biased region" description="Polar residues" evidence="1">
    <location>
        <begin position="607"/>
        <end position="651"/>
    </location>
</feature>
<gene>
    <name evidence="3" type="ORF">FSCOSCO3_A017235</name>
</gene>
<feature type="compositionally biased region" description="Polar residues" evidence="1">
    <location>
        <begin position="413"/>
        <end position="423"/>
    </location>
</feature>
<organism evidence="3 4">
    <name type="scientific">Scomber scombrus</name>
    <name type="common">Atlantic mackerel</name>
    <name type="synonym">Scomber vernalis</name>
    <dbReference type="NCBI Taxonomy" id="13677"/>
    <lineage>
        <taxon>Eukaryota</taxon>
        <taxon>Metazoa</taxon>
        <taxon>Chordata</taxon>
        <taxon>Craniata</taxon>
        <taxon>Vertebrata</taxon>
        <taxon>Euteleostomi</taxon>
        <taxon>Actinopterygii</taxon>
        <taxon>Neopterygii</taxon>
        <taxon>Teleostei</taxon>
        <taxon>Neoteleostei</taxon>
        <taxon>Acanthomorphata</taxon>
        <taxon>Pelagiaria</taxon>
        <taxon>Scombriformes</taxon>
        <taxon>Scombridae</taxon>
        <taxon>Scomber</taxon>
    </lineage>
</organism>
<keyword evidence="4" id="KW-1185">Reference proteome</keyword>
<sequence>MSERGRALQRFETGTLARAGMLNTSHILNLPVKRRSGDPCFFTPSADDLPPHINMSLSSQRLPLWIIEHLWAHKMMDMQEVVDASHWPEVDSQPLSLEDSWRLRVVSAQVYSIMKNRDVEHFEKVMGFLEATYRLLPRLVAAIKHMKITFGLKTMVIMWMLREGRGMIDTVHKIIQFFPSKLPQYQDQCSQHEMFLMRKNHLDFKTLAQTLAMDKDRLEDYIKNQMEEQYGELYAQKVEDRLLHYLQELETVLPRDTYIDKILKKESPVTEEEKLLLEVINSDATTIATTLQNLLHCDVASCRPISASQKSEHGAELESFQLPNSVLYASSSKALLGSQVIRGKEAAQDLSKSYHFLLEEDKSNLDALTAGNSSDGGVKNVASVLEREEGDTSEERGKVGEEESGQREKEEMSQSSSGCSQEVASSPQFCSKHQRWVNSILQECPDECSEELLLQANVSSSPPLFQSSSSSSSSQDLTPSDLIPCPPNQEYPPSQTSARVLTAAKASGQGNPESKRSSGPPASANSNPQMVPLPQPSSSKDTLPAMLSPVVRLIDIASVRGNYLTFNPYKASPNNLTISSKEQKASSCSPQVLTSSHCFTSVNKESTFNQPETVSPANPPNTTHKLQTAPVSQDASASTSYQPPTRQSVSRLSRKYRRACAARGHSQALDGFSQNPLTEQFRKAPSTFQMSCPPLTHPASTSAAQSGTISSICTDNQIPLSTNSSQQVAPQNSIKPHPQKHSTSPLQSKTLPCTTVVSCTSNSDCLAVRTEISRVCRAQLRLSLQSQVVLLQSKVLQPFVNLTRLSMEECHQMTEGRSPIRHVQSVEQDGNGDNNEEERREEEEHADSSFDLNTLYSSHSSSSDSDDTDPDYKPSIKKKRLQQYLTAVNLNHI</sequence>
<evidence type="ECO:0000259" key="2">
    <source>
        <dbReference type="Pfam" id="PF14973"/>
    </source>
</evidence>
<comment type="caution">
    <text evidence="3">The sequence shown here is derived from an EMBL/GenBank/DDBJ whole genome shotgun (WGS) entry which is preliminary data.</text>
</comment>
<feature type="compositionally biased region" description="Polar residues" evidence="1">
    <location>
        <begin position="720"/>
        <end position="734"/>
    </location>
</feature>
<dbReference type="Proteomes" id="UP001314229">
    <property type="component" value="Unassembled WGS sequence"/>
</dbReference>
<evidence type="ECO:0000313" key="3">
    <source>
        <dbReference type="EMBL" id="CAK6975143.1"/>
    </source>
</evidence>
<feature type="domain" description="TERF1-interacting nuclear factor 2 N-terminal" evidence="2">
    <location>
        <begin position="112"/>
        <end position="255"/>
    </location>
</feature>
<dbReference type="Pfam" id="PF14973">
    <property type="entry name" value="TINF2_N"/>
    <property type="match status" value="1"/>
</dbReference>
<evidence type="ECO:0000313" key="4">
    <source>
        <dbReference type="Proteomes" id="UP001314229"/>
    </source>
</evidence>
<feature type="compositionally biased region" description="Low complexity" evidence="1">
    <location>
        <begin position="517"/>
        <end position="528"/>
    </location>
</feature>
<proteinExistence type="predicted"/>
<dbReference type="InterPro" id="IPR029400">
    <property type="entry name" value="TINF2_N"/>
</dbReference>
<dbReference type="AlphaFoldDB" id="A0AAV1PTV3"/>
<feature type="region of interest" description="Disordered" evidence="1">
    <location>
        <begin position="813"/>
        <end position="880"/>
    </location>
</feature>